<organism evidence="2">
    <name type="scientific">Tanacetum cinerariifolium</name>
    <name type="common">Dalmatian daisy</name>
    <name type="synonym">Chrysanthemum cinerariifolium</name>
    <dbReference type="NCBI Taxonomy" id="118510"/>
    <lineage>
        <taxon>Eukaryota</taxon>
        <taxon>Viridiplantae</taxon>
        <taxon>Streptophyta</taxon>
        <taxon>Embryophyta</taxon>
        <taxon>Tracheophyta</taxon>
        <taxon>Spermatophyta</taxon>
        <taxon>Magnoliopsida</taxon>
        <taxon>eudicotyledons</taxon>
        <taxon>Gunneridae</taxon>
        <taxon>Pentapetalae</taxon>
        <taxon>asterids</taxon>
        <taxon>campanulids</taxon>
        <taxon>Asterales</taxon>
        <taxon>Asteraceae</taxon>
        <taxon>Asteroideae</taxon>
        <taxon>Anthemideae</taxon>
        <taxon>Anthemidinae</taxon>
        <taxon>Tanacetum</taxon>
    </lineage>
</organism>
<evidence type="ECO:0000313" key="2">
    <source>
        <dbReference type="EMBL" id="GFD58500.1"/>
    </source>
</evidence>
<comment type="caution">
    <text evidence="2">The sequence shown here is derived from an EMBL/GenBank/DDBJ whole genome shotgun (WGS) entry which is preliminary data.</text>
</comment>
<accession>A0A699XJH0</accession>
<sequence length="85" mass="10119">LIRERAEKEQEANIALIETWDDIQAKIDDDHQLAERLQAQEQEELSDAEKATLFQKLLEKRRKHFLAKRAEDKRNKPPTQAQKRK</sequence>
<dbReference type="EMBL" id="BKCJ011853843">
    <property type="protein sequence ID" value="GFD58500.1"/>
    <property type="molecule type" value="Genomic_DNA"/>
</dbReference>
<dbReference type="AlphaFoldDB" id="A0A699XJH0"/>
<protein>
    <submittedName>
        <fullName evidence="2">Uncharacterized protein</fullName>
    </submittedName>
</protein>
<name>A0A699XJH0_TANCI</name>
<feature type="non-terminal residue" evidence="2">
    <location>
        <position position="85"/>
    </location>
</feature>
<evidence type="ECO:0000256" key="1">
    <source>
        <dbReference type="SAM" id="MobiDB-lite"/>
    </source>
</evidence>
<reference evidence="2" key="1">
    <citation type="journal article" date="2019" name="Sci. Rep.">
        <title>Draft genome of Tanacetum cinerariifolium, the natural source of mosquito coil.</title>
        <authorList>
            <person name="Yamashiro T."/>
            <person name="Shiraishi A."/>
            <person name="Satake H."/>
            <person name="Nakayama K."/>
        </authorList>
    </citation>
    <scope>NUCLEOTIDE SEQUENCE</scope>
</reference>
<feature type="region of interest" description="Disordered" evidence="1">
    <location>
        <begin position="65"/>
        <end position="85"/>
    </location>
</feature>
<feature type="non-terminal residue" evidence="2">
    <location>
        <position position="1"/>
    </location>
</feature>
<proteinExistence type="predicted"/>
<gene>
    <name evidence="2" type="ORF">Tci_930469</name>
</gene>